<dbReference type="SUPFAM" id="SSF52738">
    <property type="entry name" value="Methylesterase CheB, C-terminal domain"/>
    <property type="match status" value="1"/>
</dbReference>
<feature type="active site" evidence="4">
    <location>
        <position position="131"/>
    </location>
</feature>
<dbReference type="AlphaFoldDB" id="A0A840TRE9"/>
<dbReference type="Proteomes" id="UP000557307">
    <property type="component" value="Unassembled WGS sequence"/>
</dbReference>
<dbReference type="GO" id="GO:0006935">
    <property type="term" value="P:chemotaxis"/>
    <property type="evidence" value="ECO:0007669"/>
    <property type="project" value="UniProtKB-UniRule"/>
</dbReference>
<feature type="active site" evidence="4">
    <location>
        <position position="39"/>
    </location>
</feature>
<dbReference type="InterPro" id="IPR000673">
    <property type="entry name" value="Sig_transdc_resp-reg_Me-estase"/>
</dbReference>
<keyword evidence="1 4" id="KW-0378">Hydrolase</keyword>
<feature type="domain" description="CheB-type methylesterase" evidence="5">
    <location>
        <begin position="1"/>
        <end position="189"/>
    </location>
</feature>
<dbReference type="InterPro" id="IPR035909">
    <property type="entry name" value="CheB_C"/>
</dbReference>
<evidence type="ECO:0000256" key="1">
    <source>
        <dbReference type="ARBA" id="ARBA00022801"/>
    </source>
</evidence>
<gene>
    <name evidence="6" type="ORF">HNQ92_002440</name>
</gene>
<feature type="active site" evidence="4">
    <location>
        <position position="12"/>
    </location>
</feature>
<dbReference type="Pfam" id="PF01339">
    <property type="entry name" value="CheB_methylest"/>
    <property type="match status" value="1"/>
</dbReference>
<comment type="catalytic activity">
    <reaction evidence="3">
        <text>[protein]-L-glutamate 5-O-methyl ester + H2O = L-glutamyl-[protein] + methanol + H(+)</text>
        <dbReference type="Rhea" id="RHEA:23236"/>
        <dbReference type="Rhea" id="RHEA-COMP:10208"/>
        <dbReference type="Rhea" id="RHEA-COMP:10311"/>
        <dbReference type="ChEBI" id="CHEBI:15377"/>
        <dbReference type="ChEBI" id="CHEBI:15378"/>
        <dbReference type="ChEBI" id="CHEBI:17790"/>
        <dbReference type="ChEBI" id="CHEBI:29973"/>
        <dbReference type="ChEBI" id="CHEBI:82795"/>
        <dbReference type="EC" id="3.1.1.61"/>
    </reaction>
</comment>
<accession>A0A840TRE9</accession>
<dbReference type="GO" id="GO:0000156">
    <property type="term" value="F:phosphorelay response regulator activity"/>
    <property type="evidence" value="ECO:0007669"/>
    <property type="project" value="InterPro"/>
</dbReference>
<evidence type="ECO:0000256" key="3">
    <source>
        <dbReference type="ARBA" id="ARBA00048267"/>
    </source>
</evidence>
<dbReference type="EC" id="3.1.1.61" evidence="2"/>
<dbReference type="GO" id="GO:0008984">
    <property type="term" value="F:protein-glutamate methylesterase activity"/>
    <property type="evidence" value="ECO:0007669"/>
    <property type="project" value="UniProtKB-EC"/>
</dbReference>
<dbReference type="CDD" id="cd16433">
    <property type="entry name" value="CheB"/>
    <property type="match status" value="1"/>
</dbReference>
<dbReference type="EMBL" id="JACHGF010000003">
    <property type="protein sequence ID" value="MBB5284297.1"/>
    <property type="molecule type" value="Genomic_DNA"/>
</dbReference>
<evidence type="ECO:0000313" key="7">
    <source>
        <dbReference type="Proteomes" id="UP000557307"/>
    </source>
</evidence>
<evidence type="ECO:0000256" key="2">
    <source>
        <dbReference type="ARBA" id="ARBA00039140"/>
    </source>
</evidence>
<dbReference type="InterPro" id="IPR011247">
    <property type="entry name" value="Chemotax_prot-Glu_Me-esterase"/>
</dbReference>
<name>A0A840TRE9_9BACT</name>
<evidence type="ECO:0000259" key="5">
    <source>
        <dbReference type="PROSITE" id="PS50122"/>
    </source>
</evidence>
<dbReference type="GO" id="GO:0005737">
    <property type="term" value="C:cytoplasm"/>
    <property type="evidence" value="ECO:0007669"/>
    <property type="project" value="InterPro"/>
</dbReference>
<evidence type="ECO:0000256" key="4">
    <source>
        <dbReference type="PROSITE-ProRule" id="PRU00050"/>
    </source>
</evidence>
<dbReference type="PANTHER" id="PTHR42872">
    <property type="entry name" value="PROTEIN-GLUTAMATE METHYLESTERASE/PROTEIN-GLUTAMINE GLUTAMINASE"/>
    <property type="match status" value="1"/>
</dbReference>
<sequence length="340" mass="37277">MATRDIVVIGSSAGGVYALKELVASLPSSCQASIFIVQHVAAHAPSYLPTILNNVGPLKAVHPQDGEAIRPGCIYIAPPDHHMLIENDHILIKRGPKENRFRPSIDALFRSAAYTYGPRTIGIVLTGLLNDGTSGMWSVKRLGGLGIIQEPEEAMYPSMPESVLEYVDVDYIVPISEMAPLVCRLIEDTLELVDPASSSIETDRMNLEIHTAAQANASMDILKMGELTPLTCPDCNGTLVSIKEGKLIRYRCHTGHAFTASALLAEVSKSVEDKLWQSVRGLEEMMLLLEQAGKQLEKGGNAKAAKLFNEKAQQANERGKQLRKFIFSQEQLSEEKIREE</sequence>
<dbReference type="PROSITE" id="PS50122">
    <property type="entry name" value="CHEB"/>
    <property type="match status" value="1"/>
</dbReference>
<evidence type="ECO:0000313" key="6">
    <source>
        <dbReference type="EMBL" id="MBB5284297.1"/>
    </source>
</evidence>
<proteinExistence type="predicted"/>
<dbReference type="RefSeq" id="WP_184174246.1">
    <property type="nucleotide sequence ID" value="NZ_JACHGF010000003.1"/>
</dbReference>
<reference evidence="6 7" key="1">
    <citation type="submission" date="2020-08" db="EMBL/GenBank/DDBJ databases">
        <title>Genomic Encyclopedia of Type Strains, Phase IV (KMG-IV): sequencing the most valuable type-strain genomes for metagenomic binning, comparative biology and taxonomic classification.</title>
        <authorList>
            <person name="Goeker M."/>
        </authorList>
    </citation>
    <scope>NUCLEOTIDE SEQUENCE [LARGE SCALE GENOMIC DNA]</scope>
    <source>
        <strain evidence="6 7">DSM 105074</strain>
    </source>
</reference>
<keyword evidence="4" id="KW-0145">Chemotaxis</keyword>
<keyword evidence="7" id="KW-1185">Reference proteome</keyword>
<dbReference type="PIRSF" id="PIRSF036461">
    <property type="entry name" value="Chmtx_methlestr"/>
    <property type="match status" value="1"/>
</dbReference>
<comment type="caution">
    <text evidence="6">The sequence shown here is derived from an EMBL/GenBank/DDBJ whole genome shotgun (WGS) entry which is preliminary data.</text>
</comment>
<organism evidence="6 7">
    <name type="scientific">Rhabdobacter roseus</name>
    <dbReference type="NCBI Taxonomy" id="1655419"/>
    <lineage>
        <taxon>Bacteria</taxon>
        <taxon>Pseudomonadati</taxon>
        <taxon>Bacteroidota</taxon>
        <taxon>Cytophagia</taxon>
        <taxon>Cytophagales</taxon>
        <taxon>Cytophagaceae</taxon>
        <taxon>Rhabdobacter</taxon>
    </lineage>
</organism>
<dbReference type="PANTHER" id="PTHR42872:SF6">
    <property type="entry name" value="PROTEIN-GLUTAMATE METHYLESTERASE_PROTEIN-GLUTAMINE GLUTAMINASE"/>
    <property type="match status" value="1"/>
</dbReference>
<dbReference type="Gene3D" id="3.40.50.180">
    <property type="entry name" value="Methylesterase CheB, C-terminal domain"/>
    <property type="match status" value="1"/>
</dbReference>
<protein>
    <recommendedName>
        <fullName evidence="2">protein-glutamate methylesterase</fullName>
        <ecNumber evidence="2">3.1.1.61</ecNumber>
    </recommendedName>
</protein>